<keyword evidence="3" id="KW-1185">Reference proteome</keyword>
<comment type="caution">
    <text evidence="2">The sequence shown here is derived from an EMBL/GenBank/DDBJ whole genome shotgun (WGS) entry which is preliminary data.</text>
</comment>
<evidence type="ECO:0000313" key="3">
    <source>
        <dbReference type="Proteomes" id="UP000310108"/>
    </source>
</evidence>
<feature type="region of interest" description="Disordered" evidence="1">
    <location>
        <begin position="1"/>
        <end position="33"/>
    </location>
</feature>
<evidence type="ECO:0000256" key="1">
    <source>
        <dbReference type="SAM" id="MobiDB-lite"/>
    </source>
</evidence>
<evidence type="ECO:0000313" key="2">
    <source>
        <dbReference type="EMBL" id="TKW53974.1"/>
    </source>
</evidence>
<dbReference type="EMBL" id="PJEX01000160">
    <property type="protein sequence ID" value="TKW53974.1"/>
    <property type="molecule type" value="Genomic_DNA"/>
</dbReference>
<dbReference type="AlphaFoldDB" id="A0A4U6XEQ1"/>
<name>A0A4U6XEQ1_9PEZI</name>
<sequence>MTWLMAEAPTFPSPSDSRPRPGGRRVPILGRFPSKSGLHRRSWALFGAGVGGPVDVVTLPTSLSDTVTGECNGALPRVGFYC</sequence>
<proteinExistence type="predicted"/>
<reference evidence="2 3" key="1">
    <citation type="journal article" date="2019" name="PLoS ONE">
        <title>Comparative genome analysis indicates high evolutionary potential of pathogenicity genes in Colletotrichum tanaceti.</title>
        <authorList>
            <person name="Lelwala R.V."/>
            <person name="Korhonen P.K."/>
            <person name="Young N.D."/>
            <person name="Scott J.B."/>
            <person name="Ades P.A."/>
            <person name="Gasser R.B."/>
            <person name="Taylor P.W.J."/>
        </authorList>
    </citation>
    <scope>NUCLEOTIDE SEQUENCE [LARGE SCALE GENOMIC DNA]</scope>
    <source>
        <strain evidence="2">BRIP57314</strain>
    </source>
</reference>
<gene>
    <name evidence="2" type="ORF">CTA1_8203</name>
</gene>
<organism evidence="2 3">
    <name type="scientific">Colletotrichum tanaceti</name>
    <dbReference type="NCBI Taxonomy" id="1306861"/>
    <lineage>
        <taxon>Eukaryota</taxon>
        <taxon>Fungi</taxon>
        <taxon>Dikarya</taxon>
        <taxon>Ascomycota</taxon>
        <taxon>Pezizomycotina</taxon>
        <taxon>Sordariomycetes</taxon>
        <taxon>Hypocreomycetidae</taxon>
        <taxon>Glomerellales</taxon>
        <taxon>Glomerellaceae</taxon>
        <taxon>Colletotrichum</taxon>
        <taxon>Colletotrichum destructivum species complex</taxon>
    </lineage>
</organism>
<accession>A0A4U6XEQ1</accession>
<dbReference type="Proteomes" id="UP000310108">
    <property type="component" value="Unassembled WGS sequence"/>
</dbReference>
<protein>
    <submittedName>
        <fullName evidence="2">Uncharacterized protein</fullName>
    </submittedName>
</protein>